<gene>
    <name evidence="12" type="ORF">EJB05_37023</name>
</gene>
<dbReference type="InterPro" id="IPR000719">
    <property type="entry name" value="Prot_kinase_dom"/>
</dbReference>
<dbReference type="GO" id="GO:0005524">
    <property type="term" value="F:ATP binding"/>
    <property type="evidence" value="ECO:0007669"/>
    <property type="project" value="UniProtKB-UniRule"/>
</dbReference>
<evidence type="ECO:0000256" key="3">
    <source>
        <dbReference type="ARBA" id="ARBA00022679"/>
    </source>
</evidence>
<evidence type="ECO:0000256" key="5">
    <source>
        <dbReference type="ARBA" id="ARBA00022777"/>
    </source>
</evidence>
<dbReference type="InterPro" id="IPR008962">
    <property type="entry name" value="PapD-like_sf"/>
</dbReference>
<dbReference type="Gene3D" id="2.60.40.10">
    <property type="entry name" value="Immunoglobulins"/>
    <property type="match status" value="1"/>
</dbReference>
<dbReference type="FunFam" id="3.30.200.20:FF:000465">
    <property type="entry name" value="Cysteine-rich receptor-like protein kinase 6"/>
    <property type="match status" value="1"/>
</dbReference>
<dbReference type="SUPFAM" id="SSF56112">
    <property type="entry name" value="Protein kinase-like (PK-like)"/>
    <property type="match status" value="1"/>
</dbReference>
<dbReference type="PANTHER" id="PTHR45707">
    <property type="entry name" value="C2 CALCIUM/LIPID-BINDING PLANT PHOSPHORIBOSYLTRANSFERASE FAMILY PROTEIN"/>
    <property type="match status" value="1"/>
</dbReference>
<dbReference type="OrthoDB" id="677593at2759"/>
<keyword evidence="6 9" id="KW-0067">ATP-binding</keyword>
<keyword evidence="5" id="KW-0418">Kinase</keyword>
<comment type="catalytic activity">
    <reaction evidence="8">
        <text>L-seryl-[protein] + ATP = O-phospho-L-seryl-[protein] + ADP + H(+)</text>
        <dbReference type="Rhea" id="RHEA:17989"/>
        <dbReference type="Rhea" id="RHEA-COMP:9863"/>
        <dbReference type="Rhea" id="RHEA-COMP:11604"/>
        <dbReference type="ChEBI" id="CHEBI:15378"/>
        <dbReference type="ChEBI" id="CHEBI:29999"/>
        <dbReference type="ChEBI" id="CHEBI:30616"/>
        <dbReference type="ChEBI" id="CHEBI:83421"/>
        <dbReference type="ChEBI" id="CHEBI:456216"/>
        <dbReference type="EC" id="2.7.11.1"/>
    </reaction>
</comment>
<evidence type="ECO:0000256" key="2">
    <source>
        <dbReference type="ARBA" id="ARBA00022527"/>
    </source>
</evidence>
<evidence type="ECO:0000256" key="8">
    <source>
        <dbReference type="ARBA" id="ARBA00048679"/>
    </source>
</evidence>
<feature type="domain" description="MSP" evidence="11">
    <location>
        <begin position="390"/>
        <end position="515"/>
    </location>
</feature>
<dbReference type="InterPro" id="IPR011009">
    <property type="entry name" value="Kinase-like_dom_sf"/>
</dbReference>
<evidence type="ECO:0000313" key="13">
    <source>
        <dbReference type="Proteomes" id="UP000324897"/>
    </source>
</evidence>
<dbReference type="InterPro" id="IPR017441">
    <property type="entry name" value="Protein_kinase_ATP_BS"/>
</dbReference>
<dbReference type="FunFam" id="1.10.510.10:FF:001023">
    <property type="entry name" value="Os07g0541700 protein"/>
    <property type="match status" value="1"/>
</dbReference>
<evidence type="ECO:0000313" key="12">
    <source>
        <dbReference type="EMBL" id="TVU16866.1"/>
    </source>
</evidence>
<dbReference type="GO" id="GO:0004674">
    <property type="term" value="F:protein serine/threonine kinase activity"/>
    <property type="evidence" value="ECO:0007669"/>
    <property type="project" value="UniProtKB-KW"/>
</dbReference>
<sequence length="534" mass="60019">ACSSSTQASVEAGMDGTATDRDVLEEKLHNPSASPISLPYEFLKDITCNFSTEQELGQGGYGVVYKGLLRSGQIIAVKKLFDSYLVKDDGFQKEVTNVMGMKHENIVRLVGYCAETRGEATKLPDGINVMAEIRKRLLCFEYLPNKSLDKYISVFGIPKFGLVRLIFEAEQYHASVYVCSEESSGLDWNKRYEIIKGICSGLHFLNRECHIVHLDLKPENILMDATMRPKIADFGLSKLLGAQKSQTIIHGSIAGSLGYMAPEYFRGVVSPQADIFSFGVVIIEIITGQKHDYPSSTALSLQHQHVNANNGGTSTEISVQQYIDNVLAKWRNVFQEEQKYTSPQTYTEQVKEFITIALECVHPDSARRPDICEVFERLTGEICCCRKMVLLSVQPLELRFHFKTPHVLGFSSMHLNNHTDDAVAFRIVTKGRDKYFPGPVHGLVLPRSIYTLRVAMLLPEEEDNRFTIKLESTIAGDQYKRPEAEGSSSADDYNCLFTEAKNMGRKVQQAKLLFTVAHEVSFFDDEHTVNLHEQ</sequence>
<feature type="domain" description="Protein kinase" evidence="10">
    <location>
        <begin position="50"/>
        <end position="391"/>
    </location>
</feature>
<dbReference type="Gramene" id="TVU16866">
    <property type="protein sequence ID" value="TVU16866"/>
    <property type="gene ID" value="EJB05_37023"/>
</dbReference>
<accession>A0A5J9TZU9</accession>
<dbReference type="Pfam" id="PF00069">
    <property type="entry name" value="Pkinase"/>
    <property type="match status" value="1"/>
</dbReference>
<dbReference type="InterPro" id="IPR000535">
    <property type="entry name" value="MSP_dom"/>
</dbReference>
<proteinExistence type="predicted"/>
<dbReference type="PROSITE" id="PS00108">
    <property type="entry name" value="PROTEIN_KINASE_ST"/>
    <property type="match status" value="1"/>
</dbReference>
<dbReference type="PROSITE" id="PS50011">
    <property type="entry name" value="PROTEIN_KINASE_DOM"/>
    <property type="match status" value="1"/>
</dbReference>
<keyword evidence="2" id="KW-0723">Serine/threonine-protein kinase</keyword>
<dbReference type="Gene3D" id="1.10.510.10">
    <property type="entry name" value="Transferase(Phosphotransferase) domain 1"/>
    <property type="match status" value="1"/>
</dbReference>
<keyword evidence="13" id="KW-1185">Reference proteome</keyword>
<feature type="binding site" evidence="9">
    <location>
        <position position="79"/>
    </location>
    <ligand>
        <name>ATP</name>
        <dbReference type="ChEBI" id="CHEBI:30616"/>
    </ligand>
</feature>
<comment type="catalytic activity">
    <reaction evidence="7">
        <text>L-threonyl-[protein] + ATP = O-phospho-L-threonyl-[protein] + ADP + H(+)</text>
        <dbReference type="Rhea" id="RHEA:46608"/>
        <dbReference type="Rhea" id="RHEA-COMP:11060"/>
        <dbReference type="Rhea" id="RHEA-COMP:11605"/>
        <dbReference type="ChEBI" id="CHEBI:15378"/>
        <dbReference type="ChEBI" id="CHEBI:30013"/>
        <dbReference type="ChEBI" id="CHEBI:30616"/>
        <dbReference type="ChEBI" id="CHEBI:61977"/>
        <dbReference type="ChEBI" id="CHEBI:456216"/>
        <dbReference type="EC" id="2.7.11.1"/>
    </reaction>
</comment>
<feature type="non-terminal residue" evidence="12">
    <location>
        <position position="1"/>
    </location>
</feature>
<reference evidence="12 13" key="1">
    <citation type="journal article" date="2019" name="Sci. Rep.">
        <title>A high-quality genome of Eragrostis curvula grass provides insights into Poaceae evolution and supports new strategies to enhance forage quality.</title>
        <authorList>
            <person name="Carballo J."/>
            <person name="Santos B.A.C.M."/>
            <person name="Zappacosta D."/>
            <person name="Garbus I."/>
            <person name="Selva J.P."/>
            <person name="Gallo C.A."/>
            <person name="Diaz A."/>
            <person name="Albertini E."/>
            <person name="Caccamo M."/>
            <person name="Echenique V."/>
        </authorList>
    </citation>
    <scope>NUCLEOTIDE SEQUENCE [LARGE SCALE GENOMIC DNA]</scope>
    <source>
        <strain evidence="13">cv. Victoria</strain>
        <tissue evidence="12">Leaf</tissue>
    </source>
</reference>
<comment type="caution">
    <text evidence="12">The sequence shown here is derived from an EMBL/GenBank/DDBJ whole genome shotgun (WGS) entry which is preliminary data.</text>
</comment>
<dbReference type="PROSITE" id="PS00107">
    <property type="entry name" value="PROTEIN_KINASE_ATP"/>
    <property type="match status" value="1"/>
</dbReference>
<dbReference type="EMBL" id="RWGY01000030">
    <property type="protein sequence ID" value="TVU16866.1"/>
    <property type="molecule type" value="Genomic_DNA"/>
</dbReference>
<keyword evidence="4 9" id="KW-0547">Nucleotide-binding</keyword>
<evidence type="ECO:0000259" key="11">
    <source>
        <dbReference type="PROSITE" id="PS50202"/>
    </source>
</evidence>
<evidence type="ECO:0000256" key="9">
    <source>
        <dbReference type="PROSITE-ProRule" id="PRU10141"/>
    </source>
</evidence>
<evidence type="ECO:0000259" key="10">
    <source>
        <dbReference type="PROSITE" id="PS50011"/>
    </source>
</evidence>
<dbReference type="PANTHER" id="PTHR45707:SF81">
    <property type="entry name" value="PROTEIN KINASE DOMAIN-CONTAINING PROTEIN"/>
    <property type="match status" value="1"/>
</dbReference>
<evidence type="ECO:0000256" key="7">
    <source>
        <dbReference type="ARBA" id="ARBA00047899"/>
    </source>
</evidence>
<dbReference type="PROSITE" id="PS50202">
    <property type="entry name" value="MSP"/>
    <property type="match status" value="1"/>
</dbReference>
<dbReference type="Gene3D" id="3.30.200.20">
    <property type="entry name" value="Phosphorylase Kinase, domain 1"/>
    <property type="match status" value="1"/>
</dbReference>
<keyword evidence="3" id="KW-0808">Transferase</keyword>
<dbReference type="InterPro" id="IPR008271">
    <property type="entry name" value="Ser/Thr_kinase_AS"/>
</dbReference>
<evidence type="ECO:0000256" key="6">
    <source>
        <dbReference type="ARBA" id="ARBA00022840"/>
    </source>
</evidence>
<dbReference type="InterPro" id="IPR013783">
    <property type="entry name" value="Ig-like_fold"/>
</dbReference>
<evidence type="ECO:0000256" key="1">
    <source>
        <dbReference type="ARBA" id="ARBA00012513"/>
    </source>
</evidence>
<name>A0A5J9TZU9_9POAL</name>
<dbReference type="AlphaFoldDB" id="A0A5J9TZU9"/>
<evidence type="ECO:0000256" key="4">
    <source>
        <dbReference type="ARBA" id="ARBA00022741"/>
    </source>
</evidence>
<protein>
    <recommendedName>
        <fullName evidence="1">non-specific serine/threonine protein kinase</fullName>
        <ecNumber evidence="1">2.7.11.1</ecNumber>
    </recommendedName>
</protein>
<organism evidence="12 13">
    <name type="scientific">Eragrostis curvula</name>
    <name type="common">weeping love grass</name>
    <dbReference type="NCBI Taxonomy" id="38414"/>
    <lineage>
        <taxon>Eukaryota</taxon>
        <taxon>Viridiplantae</taxon>
        <taxon>Streptophyta</taxon>
        <taxon>Embryophyta</taxon>
        <taxon>Tracheophyta</taxon>
        <taxon>Spermatophyta</taxon>
        <taxon>Magnoliopsida</taxon>
        <taxon>Liliopsida</taxon>
        <taxon>Poales</taxon>
        <taxon>Poaceae</taxon>
        <taxon>PACMAD clade</taxon>
        <taxon>Chloridoideae</taxon>
        <taxon>Eragrostideae</taxon>
        <taxon>Eragrostidinae</taxon>
        <taxon>Eragrostis</taxon>
    </lineage>
</organism>
<dbReference type="Pfam" id="PF00635">
    <property type="entry name" value="Motile_Sperm"/>
    <property type="match status" value="1"/>
</dbReference>
<dbReference type="SUPFAM" id="SSF49354">
    <property type="entry name" value="PapD-like"/>
    <property type="match status" value="1"/>
</dbReference>
<dbReference type="Proteomes" id="UP000324897">
    <property type="component" value="Unassembled WGS sequence"/>
</dbReference>
<dbReference type="EC" id="2.7.11.1" evidence="1"/>
<dbReference type="SMART" id="SM00220">
    <property type="entry name" value="S_TKc"/>
    <property type="match status" value="1"/>
</dbReference>